<reference evidence="1 2" key="1">
    <citation type="submission" date="2019-11" db="EMBL/GenBank/DDBJ databases">
        <title>Characterization of Elizabethkingia argenteiflava sp. nov., isolated from inner surface of Soybean Pods.</title>
        <authorList>
            <person name="Mo S."/>
        </authorList>
    </citation>
    <scope>NUCLEOTIDE SEQUENCE [LARGE SCALE GENOMIC DNA]</scope>
    <source>
        <strain evidence="1 2">YB22</strain>
    </source>
</reference>
<proteinExistence type="predicted"/>
<dbReference type="EMBL" id="JAAABJ010000133">
    <property type="protein sequence ID" value="NAW50004.1"/>
    <property type="molecule type" value="Genomic_DNA"/>
</dbReference>
<dbReference type="AlphaFoldDB" id="A0A845PQ99"/>
<protein>
    <submittedName>
        <fullName evidence="1">Uncharacterized protein</fullName>
    </submittedName>
</protein>
<evidence type="ECO:0000313" key="1">
    <source>
        <dbReference type="EMBL" id="NAW50004.1"/>
    </source>
</evidence>
<keyword evidence="2" id="KW-1185">Reference proteome</keyword>
<accession>A0A845PQ99</accession>
<evidence type="ECO:0000313" key="2">
    <source>
        <dbReference type="Proteomes" id="UP000553459"/>
    </source>
</evidence>
<name>A0A845PQ99_9FLAO</name>
<organism evidence="1 2">
    <name type="scientific">Elizabethkingia argenteiflava</name>
    <dbReference type="NCBI Taxonomy" id="2681556"/>
    <lineage>
        <taxon>Bacteria</taxon>
        <taxon>Pseudomonadati</taxon>
        <taxon>Bacteroidota</taxon>
        <taxon>Flavobacteriia</taxon>
        <taxon>Flavobacteriales</taxon>
        <taxon>Weeksellaceae</taxon>
        <taxon>Elizabethkingia</taxon>
    </lineage>
</organism>
<gene>
    <name evidence="1" type="ORF">GNY06_00865</name>
</gene>
<dbReference type="Proteomes" id="UP000553459">
    <property type="component" value="Unassembled WGS sequence"/>
</dbReference>
<dbReference type="RefSeq" id="WP_166518389.1">
    <property type="nucleotide sequence ID" value="NZ_JAAABJ010000133.1"/>
</dbReference>
<comment type="caution">
    <text evidence="1">The sequence shown here is derived from an EMBL/GenBank/DDBJ whole genome shotgun (WGS) entry which is preliminary data.</text>
</comment>
<sequence length="81" mass="9610">MKSRADFTDHSFKRRYRKKALGPAEKRELVGYAREDFGMSLQQACAVFCLSTSVFYYREKRKDGSQSSNRSYNQCLYCWEK</sequence>